<dbReference type="AlphaFoldDB" id="A0A1G4G8J9"/>
<dbReference type="PANTHER" id="PTHR30244:SF36">
    <property type="entry name" value="3-OXO-GLUCOSE-6-PHOSPHATE:GLUTAMATE AMINOTRANSFERASE"/>
    <property type="match status" value="1"/>
</dbReference>
<evidence type="ECO:0000256" key="5">
    <source>
        <dbReference type="RuleBase" id="RU004508"/>
    </source>
</evidence>
<dbReference type="GO" id="GO:0000271">
    <property type="term" value="P:polysaccharide biosynthetic process"/>
    <property type="evidence" value="ECO:0007669"/>
    <property type="project" value="TreeGrafter"/>
</dbReference>
<reference evidence="6 7" key="1">
    <citation type="submission" date="2016-08" db="EMBL/GenBank/DDBJ databases">
        <authorList>
            <person name="Seilhamer J.J."/>
        </authorList>
    </citation>
    <scope>NUCLEOTIDE SEQUENCE [LARGE SCALE GENOMIC DNA]</scope>
    <source>
        <strain evidence="6">ING2-E5A</strain>
    </source>
</reference>
<accession>A0A1G4G8J9</accession>
<dbReference type="InterPro" id="IPR015424">
    <property type="entry name" value="PyrdxlP-dep_Trfase"/>
</dbReference>
<organism evidence="6 7">
    <name type="scientific">Petrimonas mucosa</name>
    <dbReference type="NCBI Taxonomy" id="1642646"/>
    <lineage>
        <taxon>Bacteria</taxon>
        <taxon>Pseudomonadati</taxon>
        <taxon>Bacteroidota</taxon>
        <taxon>Bacteroidia</taxon>
        <taxon>Bacteroidales</taxon>
        <taxon>Dysgonomonadaceae</taxon>
        <taxon>Petrimonas</taxon>
    </lineage>
</organism>
<evidence type="ECO:0000313" key="6">
    <source>
        <dbReference type="EMBL" id="SCM58849.1"/>
    </source>
</evidence>
<dbReference type="PIRSF" id="PIRSF000390">
    <property type="entry name" value="PLP_StrS"/>
    <property type="match status" value="1"/>
</dbReference>
<dbReference type="EMBL" id="LT608328">
    <property type="protein sequence ID" value="SCM58849.1"/>
    <property type="molecule type" value="Genomic_DNA"/>
</dbReference>
<evidence type="ECO:0000256" key="3">
    <source>
        <dbReference type="PIRSR" id="PIRSR000390-1"/>
    </source>
</evidence>
<dbReference type="GO" id="GO:0008483">
    <property type="term" value="F:transaminase activity"/>
    <property type="evidence" value="ECO:0007669"/>
    <property type="project" value="UniProtKB-KW"/>
</dbReference>
<comment type="similarity">
    <text evidence="2 5">Belongs to the DegT/DnrJ/EryC1 family.</text>
</comment>
<proteinExistence type="inferred from homology"/>
<keyword evidence="6" id="KW-0032">Aminotransferase</keyword>
<keyword evidence="6" id="KW-0808">Transferase</keyword>
<dbReference type="STRING" id="1642646.ING2E5A_2033"/>
<dbReference type="RefSeq" id="WP_071137249.1">
    <property type="nucleotide sequence ID" value="NZ_DUQN01000055.1"/>
</dbReference>
<protein>
    <submittedName>
        <fullName evidence="6">dTDP-3-amino-3, 6-dideoxy-alpha-D-galactopyranosetransaminase</fullName>
        <ecNumber evidence="6">2.6.1.90</ecNumber>
    </submittedName>
</protein>
<dbReference type="Gene3D" id="3.90.1150.10">
    <property type="entry name" value="Aspartate Aminotransferase, domain 1"/>
    <property type="match status" value="1"/>
</dbReference>
<dbReference type="InterPro" id="IPR000653">
    <property type="entry name" value="DegT/StrS_aminotransferase"/>
</dbReference>
<dbReference type="CDD" id="cd00616">
    <property type="entry name" value="AHBA_syn"/>
    <property type="match status" value="1"/>
</dbReference>
<dbReference type="InterPro" id="IPR015422">
    <property type="entry name" value="PyrdxlP-dep_Trfase_small"/>
</dbReference>
<evidence type="ECO:0000256" key="2">
    <source>
        <dbReference type="ARBA" id="ARBA00037999"/>
    </source>
</evidence>
<evidence type="ECO:0000256" key="1">
    <source>
        <dbReference type="ARBA" id="ARBA00022898"/>
    </source>
</evidence>
<dbReference type="Pfam" id="PF01041">
    <property type="entry name" value="DegT_DnrJ_EryC1"/>
    <property type="match status" value="1"/>
</dbReference>
<keyword evidence="1 4" id="KW-0663">Pyridoxal phosphate</keyword>
<dbReference type="Proteomes" id="UP000178485">
    <property type="component" value="Chromosome i"/>
</dbReference>
<name>A0A1G4G8J9_9BACT</name>
<sequence length="370" mass="41706">MIKFLDIQKITEKYSTEIHQAATRVIDSGWYLLGEECKRFEEHYANFIGTSYCVGVANGLDALRIILKGYMELGVMKEGDEIIVPANTFIASILAITDNRLVPVLVEPDIHTYQLDENKIEAAISPRTKGIMLVHLYGKCAYTEKIGEICKRHGLKLIEDNAQATGCKYNGRRTGSLGDAAGHSFYPGKNLGAFGDGGAITTNDSELEKSVRALANYGSGIKYIFDYQGLNSRLDEIQAAILDVKLNYLDEDNQRRKEIARYYITQINHPEVMLPVVDDWDAYVFHLFVIRSKHRNALLQHLNNNGIQALIHYPVPPHKQRAYKEWNNLHLPVTEKIHNEVVSLPISQVLSDSEAEIVVRTVNSFQSNTL</sequence>
<evidence type="ECO:0000256" key="4">
    <source>
        <dbReference type="PIRSR" id="PIRSR000390-2"/>
    </source>
</evidence>
<dbReference type="Gene3D" id="3.40.640.10">
    <property type="entry name" value="Type I PLP-dependent aspartate aminotransferase-like (Major domain)"/>
    <property type="match status" value="1"/>
</dbReference>
<keyword evidence="7" id="KW-1185">Reference proteome</keyword>
<dbReference type="PANTHER" id="PTHR30244">
    <property type="entry name" value="TRANSAMINASE"/>
    <property type="match status" value="1"/>
</dbReference>
<dbReference type="EC" id="2.6.1.90" evidence="6"/>
<evidence type="ECO:0000313" key="7">
    <source>
        <dbReference type="Proteomes" id="UP000178485"/>
    </source>
</evidence>
<dbReference type="KEGG" id="pmuc:ING2E5A_2033"/>
<feature type="modified residue" description="N6-(pyridoxal phosphate)lysine" evidence="4">
    <location>
        <position position="189"/>
    </location>
</feature>
<dbReference type="SUPFAM" id="SSF53383">
    <property type="entry name" value="PLP-dependent transferases"/>
    <property type="match status" value="1"/>
</dbReference>
<dbReference type="InterPro" id="IPR015421">
    <property type="entry name" value="PyrdxlP-dep_Trfase_major"/>
</dbReference>
<gene>
    <name evidence="6" type="primary">fdtB</name>
    <name evidence="6" type="ORF">ING2E5A_2033</name>
</gene>
<dbReference type="GO" id="GO:0030170">
    <property type="term" value="F:pyridoxal phosphate binding"/>
    <property type="evidence" value="ECO:0007669"/>
    <property type="project" value="TreeGrafter"/>
</dbReference>
<feature type="active site" description="Proton acceptor" evidence="3">
    <location>
        <position position="189"/>
    </location>
</feature>